<name>X7YK02_MYCXE</name>
<sequence length="78" mass="7709">MPAVRIFGRDHRPAVKVGNQPGLGGDVVGYRRGVGRGDDATATQRIAAYRGGGTGSGAGGSPAVGISEESTAGGVDTR</sequence>
<accession>X7YK02</accession>
<evidence type="ECO:0000256" key="1">
    <source>
        <dbReference type="SAM" id="MobiDB-lite"/>
    </source>
</evidence>
<dbReference type="EMBL" id="JAOB01000093">
    <property type="protein sequence ID" value="EUA07141.1"/>
    <property type="molecule type" value="Genomic_DNA"/>
</dbReference>
<gene>
    <name evidence="2" type="ORF">I553_0426</name>
</gene>
<dbReference type="PATRIC" id="fig|1299334.3.peg.10011"/>
<protein>
    <submittedName>
        <fullName evidence="2">Penicillin-binding dacB1 domain protein</fullName>
    </submittedName>
</protein>
<feature type="region of interest" description="Disordered" evidence="1">
    <location>
        <begin position="49"/>
        <end position="78"/>
    </location>
</feature>
<feature type="compositionally biased region" description="Gly residues" evidence="1">
    <location>
        <begin position="50"/>
        <end position="62"/>
    </location>
</feature>
<evidence type="ECO:0000313" key="2">
    <source>
        <dbReference type="EMBL" id="EUA07141.1"/>
    </source>
</evidence>
<comment type="caution">
    <text evidence="2">The sequence shown here is derived from an EMBL/GenBank/DDBJ whole genome shotgun (WGS) entry which is preliminary data.</text>
</comment>
<dbReference type="AlphaFoldDB" id="X7YK02"/>
<proteinExistence type="predicted"/>
<reference evidence="2" key="1">
    <citation type="submission" date="2014-01" db="EMBL/GenBank/DDBJ databases">
        <authorList>
            <person name="Brown-Elliot B."/>
            <person name="Wallace R."/>
            <person name="Lenaerts A."/>
            <person name="Ordway D."/>
            <person name="DeGroote M.A."/>
            <person name="Parker T."/>
            <person name="Sizemore C."/>
            <person name="Tallon L.J."/>
            <person name="Sadzewicz L.K."/>
            <person name="Sengamalay N."/>
            <person name="Fraser C.M."/>
            <person name="Hine E."/>
            <person name="Shefchek K.A."/>
            <person name="Das S.P."/>
            <person name="Tettelin H."/>
        </authorList>
    </citation>
    <scope>NUCLEOTIDE SEQUENCE [LARGE SCALE GENOMIC DNA]</scope>
    <source>
        <strain evidence="2">4042</strain>
    </source>
</reference>
<organism evidence="2">
    <name type="scientific">Mycobacterium xenopi 4042</name>
    <dbReference type="NCBI Taxonomy" id="1299334"/>
    <lineage>
        <taxon>Bacteria</taxon>
        <taxon>Bacillati</taxon>
        <taxon>Actinomycetota</taxon>
        <taxon>Actinomycetes</taxon>
        <taxon>Mycobacteriales</taxon>
        <taxon>Mycobacteriaceae</taxon>
        <taxon>Mycobacterium</taxon>
    </lineage>
</organism>